<accession>B0WID1</accession>
<proteinExistence type="predicted"/>
<gene>
    <name evidence="2" type="primary">6038723</name>
    <name evidence="1" type="ORF">CpipJ_CPIJ007122</name>
</gene>
<name>B0WID1_CULQU</name>
<evidence type="ECO:0000313" key="1">
    <source>
        <dbReference type="EMBL" id="EDS28376.1"/>
    </source>
</evidence>
<keyword evidence="3" id="KW-1185">Reference proteome</keyword>
<dbReference type="KEGG" id="cqu:CpipJ_CPIJ007122"/>
<dbReference type="AlphaFoldDB" id="B0WID1"/>
<dbReference type="Proteomes" id="UP000002320">
    <property type="component" value="Unassembled WGS sequence"/>
</dbReference>
<organism>
    <name type="scientific">Culex quinquefasciatus</name>
    <name type="common">Southern house mosquito</name>
    <name type="synonym">Culex pungens</name>
    <dbReference type="NCBI Taxonomy" id="7176"/>
    <lineage>
        <taxon>Eukaryota</taxon>
        <taxon>Metazoa</taxon>
        <taxon>Ecdysozoa</taxon>
        <taxon>Arthropoda</taxon>
        <taxon>Hexapoda</taxon>
        <taxon>Insecta</taxon>
        <taxon>Pterygota</taxon>
        <taxon>Neoptera</taxon>
        <taxon>Endopterygota</taxon>
        <taxon>Diptera</taxon>
        <taxon>Nematocera</taxon>
        <taxon>Culicoidea</taxon>
        <taxon>Culicidae</taxon>
        <taxon>Culicinae</taxon>
        <taxon>Culicini</taxon>
        <taxon>Culex</taxon>
        <taxon>Culex</taxon>
    </lineage>
</organism>
<dbReference type="VEuPathDB" id="VectorBase:CPIJ007122"/>
<dbReference type="InParanoid" id="B0WID1"/>
<dbReference type="EnsemblMetazoa" id="CPIJ007122-RA">
    <property type="protein sequence ID" value="CPIJ007122-PA"/>
    <property type="gene ID" value="CPIJ007122"/>
</dbReference>
<evidence type="ECO:0000313" key="3">
    <source>
        <dbReference type="Proteomes" id="UP000002320"/>
    </source>
</evidence>
<dbReference type="HOGENOM" id="CLU_1278739_0_0_1"/>
<reference evidence="1" key="1">
    <citation type="submission" date="2007-03" db="EMBL/GenBank/DDBJ databases">
        <title>Annotation of Culex pipiens quinquefasciatus.</title>
        <authorList>
            <consortium name="The Broad Institute Genome Sequencing Platform"/>
            <person name="Atkinson P.W."/>
            <person name="Hemingway J."/>
            <person name="Christensen B.M."/>
            <person name="Higgs S."/>
            <person name="Kodira C."/>
            <person name="Hannick L."/>
            <person name="Megy K."/>
            <person name="O'Leary S."/>
            <person name="Pearson M."/>
            <person name="Haas B.J."/>
            <person name="Mauceli E."/>
            <person name="Wortman J.R."/>
            <person name="Lee N.H."/>
            <person name="Guigo R."/>
            <person name="Stanke M."/>
            <person name="Alvarado L."/>
            <person name="Amedeo P."/>
            <person name="Antoine C.H."/>
            <person name="Arensburger P."/>
            <person name="Bidwell S.L."/>
            <person name="Crawford M."/>
            <person name="Camaro F."/>
            <person name="Devon K."/>
            <person name="Engels R."/>
            <person name="Hammond M."/>
            <person name="Howarth C."/>
            <person name="Koehrsen M."/>
            <person name="Lawson D."/>
            <person name="Montgomery P."/>
            <person name="Nene V."/>
            <person name="Nusbaum C."/>
            <person name="Puiu D."/>
            <person name="Romero-Severson J."/>
            <person name="Severson D.W."/>
            <person name="Shumway M."/>
            <person name="Sisk P."/>
            <person name="Stolte C."/>
            <person name="Zeng Q."/>
            <person name="Eisenstadt E."/>
            <person name="Fraser-Liggett C."/>
            <person name="Strausberg R."/>
            <person name="Galagan J."/>
            <person name="Birren B."/>
            <person name="Collins F.H."/>
        </authorList>
    </citation>
    <scope>NUCLEOTIDE SEQUENCE [LARGE SCALE GENOMIC DNA]</scope>
    <source>
        <strain evidence="1">JHB</strain>
    </source>
</reference>
<dbReference type="EMBL" id="DS231946">
    <property type="protein sequence ID" value="EDS28376.1"/>
    <property type="molecule type" value="Genomic_DNA"/>
</dbReference>
<reference evidence="2" key="2">
    <citation type="submission" date="2020-05" db="UniProtKB">
        <authorList>
            <consortium name="EnsemblMetazoa"/>
        </authorList>
    </citation>
    <scope>IDENTIFICATION</scope>
    <source>
        <strain evidence="2">JHB</strain>
    </source>
</reference>
<evidence type="ECO:0000313" key="2">
    <source>
        <dbReference type="EnsemblMetazoa" id="CPIJ007122-PA"/>
    </source>
</evidence>
<sequence>MHFPIPNLSLLVEQTFQFFLLQSLQPQMSLGKSSLTAYNKIGLSKYYYQGSVFLPLHGGLVRPFDGRLLGRVRRIVKSRSVKHHWATQTRISRAIWDWWQWGGNSRSQNIVKEADENMTTFMGMGGTIFREGLRWGLVKVIETVLKETVVKVVVDKFSSKPPPLSLVQNSPNQHILPHYWRQFGVRSIISPPEAATESQPFGHGLYTNDVFGESCG</sequence>
<protein>
    <submittedName>
        <fullName evidence="1 2">Uncharacterized protein</fullName>
    </submittedName>
</protein>